<sequence length="283" mass="33521">MEEKTKSLLYIGIVTFFILSRISHINDDIGTFNKYFNENYMYDSKLNIRNYRSLEKYKQEKDSNNIWLKEEVPNNGTCEKKYVSINERVSPGKKKQSNEFSSNNSGGNKQHMKNKSCIFETKQYSRLEKKIFKELDYVDFLKNNRTISNKVYFKTIYKKYVPRFALPLFFLLLFFTYLLADFWGCGLIGALCSLLNKITTEWLEPLHNLLKNSPLSFFFKSIGKLPKVPSKVNKVPDHFYVTGFFGLFIYLIPFIIFGVTLILRVVYYHKKVKKYQKIKFGKR</sequence>
<gene>
    <name evidence="1" type="ORF">MKS88_002176</name>
</gene>
<dbReference type="EMBL" id="CM043775">
    <property type="protein sequence ID" value="KAI4839619.1"/>
    <property type="molecule type" value="Genomic_DNA"/>
</dbReference>
<dbReference type="Proteomes" id="UP001056978">
    <property type="component" value="Chromosome 7"/>
</dbReference>
<proteinExistence type="predicted"/>
<organism evidence="1 2">
    <name type="scientific">Plasmodium brasilianum</name>
    <dbReference type="NCBI Taxonomy" id="5824"/>
    <lineage>
        <taxon>Eukaryota</taxon>
        <taxon>Sar</taxon>
        <taxon>Alveolata</taxon>
        <taxon>Apicomplexa</taxon>
        <taxon>Aconoidasida</taxon>
        <taxon>Haemosporida</taxon>
        <taxon>Plasmodiidae</taxon>
        <taxon>Plasmodium</taxon>
        <taxon>Plasmodium (Plasmodium)</taxon>
    </lineage>
</organism>
<evidence type="ECO:0000313" key="2">
    <source>
        <dbReference type="Proteomes" id="UP001056978"/>
    </source>
</evidence>
<accession>A0ACB9YEI3</accession>
<reference evidence="1" key="1">
    <citation type="submission" date="2022-06" db="EMBL/GenBank/DDBJ databases">
        <title>The First Complete Genome of the Simian Malaria Parasite Plasmodium brasilianum.</title>
        <authorList>
            <person name="Bajic M."/>
            <person name="Ravishankar S."/>
        </authorList>
    </citation>
    <scope>NUCLEOTIDE SEQUENCE</scope>
    <source>
        <strain evidence="1">Bolivian I</strain>
    </source>
</reference>
<keyword evidence="2" id="KW-1185">Reference proteome</keyword>
<comment type="caution">
    <text evidence="1">The sequence shown here is derived from an EMBL/GenBank/DDBJ whole genome shotgun (WGS) entry which is preliminary data.</text>
</comment>
<name>A0ACB9YEI3_PLABR</name>
<protein>
    <submittedName>
        <fullName evidence="1">Uncharacterized protein</fullName>
    </submittedName>
</protein>
<evidence type="ECO:0000313" key="1">
    <source>
        <dbReference type="EMBL" id="KAI4839619.1"/>
    </source>
</evidence>